<evidence type="ECO:0000256" key="1">
    <source>
        <dbReference type="SAM" id="Phobius"/>
    </source>
</evidence>
<feature type="chain" id="PRO_5013077863" evidence="2">
    <location>
        <begin position="17"/>
        <end position="139"/>
    </location>
</feature>
<accession>A0A250I801</accession>
<proteinExistence type="predicted"/>
<gene>
    <name evidence="3" type="ORF">MEBOL_000758</name>
</gene>
<keyword evidence="1" id="KW-1133">Transmembrane helix</keyword>
<dbReference type="AlphaFoldDB" id="A0A250I801"/>
<dbReference type="EMBL" id="CP022163">
    <property type="protein sequence ID" value="ATB27320.1"/>
    <property type="molecule type" value="Genomic_DNA"/>
</dbReference>
<keyword evidence="2" id="KW-0732">Signal</keyword>
<reference evidence="3 4" key="1">
    <citation type="submission" date="2017-06" db="EMBL/GenBank/DDBJ databases">
        <authorList>
            <person name="Kim H.J."/>
            <person name="Triplett B.A."/>
        </authorList>
    </citation>
    <scope>NUCLEOTIDE SEQUENCE [LARGE SCALE GENOMIC DNA]</scope>
    <source>
        <strain evidence="3 4">DSM 14713</strain>
    </source>
</reference>
<dbReference type="Proteomes" id="UP000217289">
    <property type="component" value="Chromosome"/>
</dbReference>
<keyword evidence="4" id="KW-1185">Reference proteome</keyword>
<feature type="signal peptide" evidence="2">
    <location>
        <begin position="1"/>
        <end position="16"/>
    </location>
</feature>
<dbReference type="KEGG" id="mbd:MEBOL_000758"/>
<organism evidence="3 4">
    <name type="scientific">Melittangium boletus DSM 14713</name>
    <dbReference type="NCBI Taxonomy" id="1294270"/>
    <lineage>
        <taxon>Bacteria</taxon>
        <taxon>Pseudomonadati</taxon>
        <taxon>Myxococcota</taxon>
        <taxon>Myxococcia</taxon>
        <taxon>Myxococcales</taxon>
        <taxon>Cystobacterineae</taxon>
        <taxon>Archangiaceae</taxon>
        <taxon>Melittangium</taxon>
    </lineage>
</organism>
<keyword evidence="1" id="KW-0472">Membrane</keyword>
<protein>
    <submittedName>
        <fullName evidence="3">Uncharacterized protein</fullName>
    </submittedName>
</protein>
<evidence type="ECO:0000313" key="3">
    <source>
        <dbReference type="EMBL" id="ATB27320.1"/>
    </source>
</evidence>
<feature type="transmembrane region" description="Helical" evidence="1">
    <location>
        <begin position="89"/>
        <end position="111"/>
    </location>
</feature>
<sequence>MLTHLLCATLLGAASAAPVDSVAPPSEAPAPRASVASRAPLVAGVGASLALTGTLIWLVGNVGEGVVASAPLSPAEIQVKRWSLQQTQLGGAGLALFGVCAVGIAAVMWNWDPPPPGRVSATALLVPGGGAFALSGTFP</sequence>
<feature type="transmembrane region" description="Helical" evidence="1">
    <location>
        <begin position="117"/>
        <end position="138"/>
    </location>
</feature>
<dbReference type="RefSeq" id="WP_170115438.1">
    <property type="nucleotide sequence ID" value="NZ_CP022163.1"/>
</dbReference>
<evidence type="ECO:0000256" key="2">
    <source>
        <dbReference type="SAM" id="SignalP"/>
    </source>
</evidence>
<keyword evidence="1" id="KW-0812">Transmembrane</keyword>
<name>A0A250I801_9BACT</name>
<evidence type="ECO:0000313" key="4">
    <source>
        <dbReference type="Proteomes" id="UP000217289"/>
    </source>
</evidence>